<reference evidence="3 4" key="2">
    <citation type="submission" date="2015-02" db="EMBL/GenBank/DDBJ databases">
        <title>The complete genome of Sphingomonas hengshuiensis sp. WHSC-8 isolated from soil of Hengshui Lake.</title>
        <authorList>
            <person name="Wei S."/>
            <person name="Guo J."/>
            <person name="Su C."/>
            <person name="Wu R."/>
            <person name="Zhang Z."/>
            <person name="Liang K."/>
            <person name="Li H."/>
            <person name="Wang T."/>
            <person name="Liu H."/>
            <person name="Zhang C."/>
            <person name="Li Z."/>
            <person name="Wang Q."/>
            <person name="Meng J."/>
        </authorList>
    </citation>
    <scope>NUCLEOTIDE SEQUENCE [LARGE SCALE GENOMIC DNA]</scope>
    <source>
        <strain evidence="3 4">WHSC-8</strain>
    </source>
</reference>
<dbReference type="EMBL" id="CP010836">
    <property type="protein sequence ID" value="AJP71240.1"/>
    <property type="molecule type" value="Genomic_DNA"/>
</dbReference>
<sequence length="304" mass="32179">MGPLDPEMQAMLDRRNALGLPGFSTGTVADVRRIFAESQAALPPNRGAAVATMEDFSIDGPDGPVRMRRYVAGATSHGLILYLHGGGWTFGTLDGFDPVCRQLAQVTGAAVVSVDYRLAPEHRFPGPLDDAWAALQALADTGPVAVMGDSAGGNLAAALAIRARDRGGPHIDLQVLLYPVVSPDFERPSYVKFGRGDYLLSADDMRWFWDHYVSVADRAHPEAVPLAADLAGLPEAFVVLAGCDPLHDEGLAYAAALRRAGVAVTVRDHPGMAHGFFTLVDLLGAANREVEAVGGLIATAFARI</sequence>
<dbReference type="KEGG" id="sphi:TS85_04610"/>
<gene>
    <name evidence="3" type="ORF">TS85_04610</name>
</gene>
<protein>
    <recommendedName>
        <fullName evidence="2">Alpha/beta hydrolase fold-3 domain-containing protein</fullName>
    </recommendedName>
</protein>
<accession>A0A7U4LEC3</accession>
<dbReference type="PANTHER" id="PTHR48081">
    <property type="entry name" value="AB HYDROLASE SUPERFAMILY PROTEIN C4A8.06C"/>
    <property type="match status" value="1"/>
</dbReference>
<feature type="domain" description="Alpha/beta hydrolase fold-3" evidence="2">
    <location>
        <begin position="80"/>
        <end position="277"/>
    </location>
</feature>
<organism evidence="3 4">
    <name type="scientific">Sphingomonas hengshuiensis</name>
    <dbReference type="NCBI Taxonomy" id="1609977"/>
    <lineage>
        <taxon>Bacteria</taxon>
        <taxon>Pseudomonadati</taxon>
        <taxon>Pseudomonadota</taxon>
        <taxon>Alphaproteobacteria</taxon>
        <taxon>Sphingomonadales</taxon>
        <taxon>Sphingomonadaceae</taxon>
        <taxon>Sphingomonas</taxon>
    </lineage>
</organism>
<keyword evidence="4" id="KW-1185">Reference proteome</keyword>
<dbReference type="PANTHER" id="PTHR48081:SF8">
    <property type="entry name" value="ALPHA_BETA HYDROLASE FOLD-3 DOMAIN-CONTAINING PROTEIN-RELATED"/>
    <property type="match status" value="1"/>
</dbReference>
<dbReference type="InterPro" id="IPR029058">
    <property type="entry name" value="AB_hydrolase_fold"/>
</dbReference>
<dbReference type="SUPFAM" id="SSF53474">
    <property type="entry name" value="alpha/beta-Hydrolases"/>
    <property type="match status" value="1"/>
</dbReference>
<proteinExistence type="predicted"/>
<dbReference type="GO" id="GO:0016787">
    <property type="term" value="F:hydrolase activity"/>
    <property type="evidence" value="ECO:0007669"/>
    <property type="project" value="UniProtKB-KW"/>
</dbReference>
<dbReference type="InterPro" id="IPR013094">
    <property type="entry name" value="AB_hydrolase_3"/>
</dbReference>
<dbReference type="Gene3D" id="3.40.50.1820">
    <property type="entry name" value="alpha/beta hydrolase"/>
    <property type="match status" value="1"/>
</dbReference>
<evidence type="ECO:0000259" key="2">
    <source>
        <dbReference type="Pfam" id="PF07859"/>
    </source>
</evidence>
<evidence type="ECO:0000313" key="3">
    <source>
        <dbReference type="EMBL" id="AJP71240.1"/>
    </source>
</evidence>
<keyword evidence="1" id="KW-0378">Hydrolase</keyword>
<evidence type="ECO:0000313" key="4">
    <source>
        <dbReference type="Proteomes" id="UP000032300"/>
    </source>
</evidence>
<name>A0A7U4LEC3_9SPHN</name>
<reference evidence="3 4" key="1">
    <citation type="journal article" date="2015" name="Int. J. Syst. Evol. Microbiol.">
        <title>Sphingomonas hengshuiensis sp. nov., isolated from lake wetland.</title>
        <authorList>
            <person name="Wei S."/>
            <person name="Wang T."/>
            <person name="Liu H."/>
            <person name="Zhang C."/>
            <person name="Guo J."/>
            <person name="Wang Q."/>
            <person name="Liang K."/>
            <person name="Zhang Z."/>
        </authorList>
    </citation>
    <scope>NUCLEOTIDE SEQUENCE [LARGE SCALE GENOMIC DNA]</scope>
    <source>
        <strain evidence="3 4">WHSC-8</strain>
    </source>
</reference>
<evidence type="ECO:0000256" key="1">
    <source>
        <dbReference type="ARBA" id="ARBA00022801"/>
    </source>
</evidence>
<dbReference type="RefSeq" id="WP_044330705.1">
    <property type="nucleotide sequence ID" value="NZ_CP010836.1"/>
</dbReference>
<dbReference type="Proteomes" id="UP000032300">
    <property type="component" value="Chromosome"/>
</dbReference>
<dbReference type="OrthoDB" id="9806180at2"/>
<dbReference type="AlphaFoldDB" id="A0A7U4LEC3"/>
<dbReference type="InterPro" id="IPR050300">
    <property type="entry name" value="GDXG_lipolytic_enzyme"/>
</dbReference>
<dbReference type="Pfam" id="PF07859">
    <property type="entry name" value="Abhydrolase_3"/>
    <property type="match status" value="1"/>
</dbReference>